<gene>
    <name evidence="2" type="ORF">CHARACLAT_000729</name>
</gene>
<evidence type="ECO:0000313" key="3">
    <source>
        <dbReference type="Proteomes" id="UP001352852"/>
    </source>
</evidence>
<dbReference type="EMBL" id="JAHUTJ010073800">
    <property type="protein sequence ID" value="MED6292487.1"/>
    <property type="molecule type" value="Genomic_DNA"/>
</dbReference>
<evidence type="ECO:0000313" key="2">
    <source>
        <dbReference type="EMBL" id="MED6292487.1"/>
    </source>
</evidence>
<sequence length="248" mass="28413">MMRSQTSLDYTIKQPKKKNLSLKPDLSYKIPLFYGLRWAKNKRIFFGFLRQTYLRRRITFSLISVIKESIDYKIANHLHLAEILKAEIAQSGDTERLSLNCRPVLFSFNRCFYHLCFLLPLSAVYCSAKVVAIIPAASGERWDYNRAALTKEGHSPSGPMAALNLQYTTFVSMTASQNKKTHMMVTYCCHLVLNLFLGIGVCFAFVTLMPNLLLFLSLSFGGLSVDCFRKVNQIIRILTWKKSSSRRL</sequence>
<evidence type="ECO:0000256" key="1">
    <source>
        <dbReference type="SAM" id="Phobius"/>
    </source>
</evidence>
<keyword evidence="3" id="KW-1185">Reference proteome</keyword>
<name>A0ABU7EZ71_9TELE</name>
<comment type="caution">
    <text evidence="2">The sequence shown here is derived from an EMBL/GenBank/DDBJ whole genome shotgun (WGS) entry which is preliminary data.</text>
</comment>
<dbReference type="Proteomes" id="UP001352852">
    <property type="component" value="Unassembled WGS sequence"/>
</dbReference>
<organism evidence="2 3">
    <name type="scientific">Characodon lateralis</name>
    <dbReference type="NCBI Taxonomy" id="208331"/>
    <lineage>
        <taxon>Eukaryota</taxon>
        <taxon>Metazoa</taxon>
        <taxon>Chordata</taxon>
        <taxon>Craniata</taxon>
        <taxon>Vertebrata</taxon>
        <taxon>Euteleostomi</taxon>
        <taxon>Actinopterygii</taxon>
        <taxon>Neopterygii</taxon>
        <taxon>Teleostei</taxon>
        <taxon>Neoteleostei</taxon>
        <taxon>Acanthomorphata</taxon>
        <taxon>Ovalentaria</taxon>
        <taxon>Atherinomorphae</taxon>
        <taxon>Cyprinodontiformes</taxon>
        <taxon>Goodeidae</taxon>
        <taxon>Characodon</taxon>
    </lineage>
</organism>
<keyword evidence="1" id="KW-1133">Transmembrane helix</keyword>
<keyword evidence="1" id="KW-0812">Transmembrane</keyword>
<accession>A0ABU7EZ71</accession>
<feature type="transmembrane region" description="Helical" evidence="1">
    <location>
        <begin position="187"/>
        <end position="206"/>
    </location>
</feature>
<proteinExistence type="predicted"/>
<protein>
    <submittedName>
        <fullName evidence="2">Uncharacterized protein</fullName>
    </submittedName>
</protein>
<keyword evidence="1" id="KW-0472">Membrane</keyword>
<reference evidence="2 3" key="1">
    <citation type="submission" date="2021-06" db="EMBL/GenBank/DDBJ databases">
        <authorList>
            <person name="Palmer J.M."/>
        </authorList>
    </citation>
    <scope>NUCLEOTIDE SEQUENCE [LARGE SCALE GENOMIC DNA]</scope>
    <source>
        <strain evidence="2 3">CL_MEX2019</strain>
        <tissue evidence="2">Muscle</tissue>
    </source>
</reference>